<organism evidence="2 3">
    <name type="scientific">Cymbomonas tetramitiformis</name>
    <dbReference type="NCBI Taxonomy" id="36881"/>
    <lineage>
        <taxon>Eukaryota</taxon>
        <taxon>Viridiplantae</taxon>
        <taxon>Chlorophyta</taxon>
        <taxon>Pyramimonadophyceae</taxon>
        <taxon>Pyramimonadales</taxon>
        <taxon>Pyramimonadaceae</taxon>
        <taxon>Cymbomonas</taxon>
    </lineage>
</organism>
<dbReference type="EMBL" id="LGRX02003624">
    <property type="protein sequence ID" value="KAK3281940.1"/>
    <property type="molecule type" value="Genomic_DNA"/>
</dbReference>
<evidence type="ECO:0000313" key="3">
    <source>
        <dbReference type="Proteomes" id="UP001190700"/>
    </source>
</evidence>
<name>A0AAE0GPW6_9CHLO</name>
<protein>
    <submittedName>
        <fullName evidence="2">Uncharacterized protein</fullName>
    </submittedName>
</protein>
<feature type="compositionally biased region" description="Polar residues" evidence="1">
    <location>
        <begin position="87"/>
        <end position="101"/>
    </location>
</feature>
<feature type="region of interest" description="Disordered" evidence="1">
    <location>
        <begin position="69"/>
        <end position="101"/>
    </location>
</feature>
<evidence type="ECO:0000256" key="1">
    <source>
        <dbReference type="SAM" id="MobiDB-lite"/>
    </source>
</evidence>
<comment type="caution">
    <text evidence="2">The sequence shown here is derived from an EMBL/GenBank/DDBJ whole genome shotgun (WGS) entry which is preliminary data.</text>
</comment>
<reference evidence="2 3" key="1">
    <citation type="journal article" date="2015" name="Genome Biol. Evol.">
        <title>Comparative Genomics of a Bacterivorous Green Alga Reveals Evolutionary Causalities and Consequences of Phago-Mixotrophic Mode of Nutrition.</title>
        <authorList>
            <person name="Burns J.A."/>
            <person name="Paasch A."/>
            <person name="Narechania A."/>
            <person name="Kim E."/>
        </authorList>
    </citation>
    <scope>NUCLEOTIDE SEQUENCE [LARGE SCALE GENOMIC DNA]</scope>
    <source>
        <strain evidence="2 3">PLY_AMNH</strain>
    </source>
</reference>
<evidence type="ECO:0000313" key="2">
    <source>
        <dbReference type="EMBL" id="KAK3281940.1"/>
    </source>
</evidence>
<gene>
    <name evidence="2" type="ORF">CYMTET_10299</name>
</gene>
<keyword evidence="3" id="KW-1185">Reference proteome</keyword>
<dbReference type="Proteomes" id="UP001190700">
    <property type="component" value="Unassembled WGS sequence"/>
</dbReference>
<dbReference type="AlphaFoldDB" id="A0AAE0GPW6"/>
<accession>A0AAE0GPW6</accession>
<proteinExistence type="predicted"/>
<sequence length="101" mass="11221">MFAFADSCILSSHTLPRKFRALRPRQGSSAYTRVVASRGKSAQPAASRSKSLFCHRNRASLTERIVTARSVHEETEGFENPVDSELQDNQQETTSKVCGHP</sequence>